<name>A0A380CBK3_SPOPA</name>
<organism evidence="2 3">
    <name type="scientific">Sporosarcina pasteurii</name>
    <name type="common">Bacillus pasteurii</name>
    <dbReference type="NCBI Taxonomy" id="1474"/>
    <lineage>
        <taxon>Bacteria</taxon>
        <taxon>Bacillati</taxon>
        <taxon>Bacillota</taxon>
        <taxon>Bacilli</taxon>
        <taxon>Bacillales</taxon>
        <taxon>Caryophanaceae</taxon>
        <taxon>Sporosarcina</taxon>
    </lineage>
</organism>
<dbReference type="InterPro" id="IPR036388">
    <property type="entry name" value="WH-like_DNA-bd_sf"/>
</dbReference>
<keyword evidence="3" id="KW-1185">Reference proteome</keyword>
<dbReference type="InterPro" id="IPR009057">
    <property type="entry name" value="Homeodomain-like_sf"/>
</dbReference>
<dbReference type="Gene3D" id="1.10.10.10">
    <property type="entry name" value="Winged helix-like DNA-binding domain superfamily/Winged helix DNA-binding domain"/>
    <property type="match status" value="1"/>
</dbReference>
<dbReference type="AlphaFoldDB" id="A0A380CBK3"/>
<dbReference type="Pfam" id="PF13518">
    <property type="entry name" value="HTH_28"/>
    <property type="match status" value="1"/>
</dbReference>
<feature type="domain" description="Insertion element IS150 protein InsJ-like helix-turn-helix" evidence="1">
    <location>
        <begin position="18"/>
        <end position="60"/>
    </location>
</feature>
<proteinExistence type="predicted"/>
<dbReference type="Proteomes" id="UP000254519">
    <property type="component" value="Unassembled WGS sequence"/>
</dbReference>
<dbReference type="EMBL" id="UGYZ01000002">
    <property type="protein sequence ID" value="SUJ17292.1"/>
    <property type="molecule type" value="Genomic_DNA"/>
</dbReference>
<dbReference type="OrthoDB" id="4379323at2"/>
<evidence type="ECO:0000313" key="2">
    <source>
        <dbReference type="EMBL" id="SUJ17292.1"/>
    </source>
</evidence>
<dbReference type="SUPFAM" id="SSF46689">
    <property type="entry name" value="Homeodomain-like"/>
    <property type="match status" value="1"/>
</dbReference>
<protein>
    <submittedName>
        <fullName evidence="2">Transposase</fullName>
    </submittedName>
</protein>
<reference evidence="2 3" key="1">
    <citation type="submission" date="2018-06" db="EMBL/GenBank/DDBJ databases">
        <authorList>
            <consortium name="Pathogen Informatics"/>
            <person name="Doyle S."/>
        </authorList>
    </citation>
    <scope>NUCLEOTIDE SEQUENCE [LARGE SCALE GENOMIC DNA]</scope>
    <source>
        <strain evidence="3">ATCC 11859 / DSM 33 / NCIB 8841 / NCTC 4822</strain>
    </source>
</reference>
<dbReference type="RefSeq" id="WP_115363113.1">
    <property type="nucleotide sequence ID" value="NZ_CP038012.1"/>
</dbReference>
<evidence type="ECO:0000259" key="1">
    <source>
        <dbReference type="Pfam" id="PF13518"/>
    </source>
</evidence>
<accession>A0A380CBK3</accession>
<sequence length="109" mass="12992">MVYRPRRKRSIYTSPEDKIKAVERILREHIPTKQMAEEINVSQTSIQQWVKQYKNHGPQSFLKTDKNTNTTTTVEVGELERLKAIEVAYEEQRIQVEILKKFQTFLKQK</sequence>
<gene>
    <name evidence="2" type="ORF">NCTC4822_02821</name>
</gene>
<dbReference type="InterPro" id="IPR055247">
    <property type="entry name" value="InsJ-like_HTH"/>
</dbReference>
<evidence type="ECO:0000313" key="3">
    <source>
        <dbReference type="Proteomes" id="UP000254519"/>
    </source>
</evidence>